<reference evidence="2" key="2">
    <citation type="submission" date="2022-01" db="EMBL/GenBank/DDBJ databases">
        <authorList>
            <person name="Yamashiro T."/>
            <person name="Shiraishi A."/>
            <person name="Satake H."/>
            <person name="Nakayama K."/>
        </authorList>
    </citation>
    <scope>NUCLEOTIDE SEQUENCE</scope>
</reference>
<accession>A0ABQ5JBE8</accession>
<evidence type="ECO:0000256" key="1">
    <source>
        <dbReference type="SAM" id="MobiDB-lite"/>
    </source>
</evidence>
<feature type="region of interest" description="Disordered" evidence="1">
    <location>
        <begin position="319"/>
        <end position="361"/>
    </location>
</feature>
<proteinExistence type="predicted"/>
<gene>
    <name evidence="2" type="ORF">Tco_1132260</name>
</gene>
<evidence type="ECO:0008006" key="4">
    <source>
        <dbReference type="Google" id="ProtNLM"/>
    </source>
</evidence>
<evidence type="ECO:0000313" key="2">
    <source>
        <dbReference type="EMBL" id="GJU09864.1"/>
    </source>
</evidence>
<feature type="compositionally biased region" description="Basic and acidic residues" evidence="1">
    <location>
        <begin position="321"/>
        <end position="332"/>
    </location>
</feature>
<evidence type="ECO:0000313" key="3">
    <source>
        <dbReference type="Proteomes" id="UP001151760"/>
    </source>
</evidence>
<sequence>MSSSTHPIIVPSDYDVEDAFSSTHSPDYIPASPDYFPASPGNTSPDPSDDLSKYLLASLAISPFHDDPYMKVMQAYNATSNESPIPLPQAPIAPPTVLPPSPVLPLSPMFDPQDFFLPEEILPPQKRARFLSSSSTNFSSAHLRTPTSAAPAMSQAAIRKLVADTVAAALEAQAATVANDDNTNRNTRQSGTPVARKCSYKEFMICKPFIFKGTEGAVGFIRWFERTESVFFRSNCTEDCKVKFLPGKILKTTLEDPVIWAVNDQLRCNSKKLMEVFIEGLPMSIKGNVTASKPQTLEEAITITQRLMDQVTKHNYVQGTNDHKRKFDDRRTFTNNKNYQNNHNNNKNHNNDYQQQHNRRQETVRAYVVTPTRNNRNCRNKGPATGSNLQPVLERVMLRRNGIKRESESNGKQQSLKKRHYLAERTRTLTKTRTEVIRFLTNLILDLFSKTSSSRAMGSDAWAGSKFDGIILDFLTKLLVSEYICAAALMLCVMVLSSSKGRYSRFEKSLFHDMGFMTWMSLKQALRLLTLYLAQISNRSVTEKVFGTENALLNDSLINTASVAQFVPLVLSDKRVCTGSFD</sequence>
<protein>
    <recommendedName>
        <fullName evidence="4">Reverse transcriptase domain-containing protein</fullName>
    </recommendedName>
</protein>
<feature type="compositionally biased region" description="Low complexity" evidence="1">
    <location>
        <begin position="335"/>
        <end position="356"/>
    </location>
</feature>
<keyword evidence="3" id="KW-1185">Reference proteome</keyword>
<dbReference type="Proteomes" id="UP001151760">
    <property type="component" value="Unassembled WGS sequence"/>
</dbReference>
<organism evidence="2 3">
    <name type="scientific">Tanacetum coccineum</name>
    <dbReference type="NCBI Taxonomy" id="301880"/>
    <lineage>
        <taxon>Eukaryota</taxon>
        <taxon>Viridiplantae</taxon>
        <taxon>Streptophyta</taxon>
        <taxon>Embryophyta</taxon>
        <taxon>Tracheophyta</taxon>
        <taxon>Spermatophyta</taxon>
        <taxon>Magnoliopsida</taxon>
        <taxon>eudicotyledons</taxon>
        <taxon>Gunneridae</taxon>
        <taxon>Pentapetalae</taxon>
        <taxon>asterids</taxon>
        <taxon>campanulids</taxon>
        <taxon>Asterales</taxon>
        <taxon>Asteraceae</taxon>
        <taxon>Asteroideae</taxon>
        <taxon>Anthemideae</taxon>
        <taxon>Anthemidinae</taxon>
        <taxon>Tanacetum</taxon>
    </lineage>
</organism>
<name>A0ABQ5JBE8_9ASTR</name>
<comment type="caution">
    <text evidence="2">The sequence shown here is derived from an EMBL/GenBank/DDBJ whole genome shotgun (WGS) entry which is preliminary data.</text>
</comment>
<reference evidence="2" key="1">
    <citation type="journal article" date="2022" name="Int. J. Mol. Sci.">
        <title>Draft Genome of Tanacetum Coccineum: Genomic Comparison of Closely Related Tanacetum-Family Plants.</title>
        <authorList>
            <person name="Yamashiro T."/>
            <person name="Shiraishi A."/>
            <person name="Nakayama K."/>
            <person name="Satake H."/>
        </authorList>
    </citation>
    <scope>NUCLEOTIDE SEQUENCE</scope>
</reference>
<dbReference type="EMBL" id="BQNB010021766">
    <property type="protein sequence ID" value="GJU09864.1"/>
    <property type="molecule type" value="Genomic_DNA"/>
</dbReference>